<dbReference type="AlphaFoldDB" id="A0A5E4MBX5"/>
<evidence type="ECO:0000256" key="1">
    <source>
        <dbReference type="SAM" id="Coils"/>
    </source>
</evidence>
<name>A0A5E4MBX5_9HEMI</name>
<proteinExistence type="predicted"/>
<accession>A0A5E4MBX5</accession>
<keyword evidence="4" id="KW-1185">Reference proteome</keyword>
<dbReference type="Proteomes" id="UP000325440">
    <property type="component" value="Unassembled WGS sequence"/>
</dbReference>
<feature type="region of interest" description="Disordered" evidence="2">
    <location>
        <begin position="1"/>
        <end position="48"/>
    </location>
</feature>
<feature type="compositionally biased region" description="Polar residues" evidence="2">
    <location>
        <begin position="1"/>
        <end position="10"/>
    </location>
</feature>
<feature type="compositionally biased region" description="Basic and acidic residues" evidence="2">
    <location>
        <begin position="30"/>
        <end position="48"/>
    </location>
</feature>
<dbReference type="EMBL" id="CABPRJ010000485">
    <property type="protein sequence ID" value="VVC28908.1"/>
    <property type="molecule type" value="Genomic_DNA"/>
</dbReference>
<protein>
    <submittedName>
        <fullName evidence="3">Uncharacterized protein</fullName>
    </submittedName>
</protein>
<feature type="region of interest" description="Disordered" evidence="2">
    <location>
        <begin position="311"/>
        <end position="330"/>
    </location>
</feature>
<gene>
    <name evidence="3" type="ORF">CINCED_3A024101</name>
</gene>
<evidence type="ECO:0000313" key="4">
    <source>
        <dbReference type="Proteomes" id="UP000325440"/>
    </source>
</evidence>
<dbReference type="OrthoDB" id="6605721at2759"/>
<keyword evidence="1" id="KW-0175">Coiled coil</keyword>
<feature type="compositionally biased region" description="Basic and acidic residues" evidence="2">
    <location>
        <begin position="496"/>
        <end position="507"/>
    </location>
</feature>
<organism evidence="3 4">
    <name type="scientific">Cinara cedri</name>
    <dbReference type="NCBI Taxonomy" id="506608"/>
    <lineage>
        <taxon>Eukaryota</taxon>
        <taxon>Metazoa</taxon>
        <taxon>Ecdysozoa</taxon>
        <taxon>Arthropoda</taxon>
        <taxon>Hexapoda</taxon>
        <taxon>Insecta</taxon>
        <taxon>Pterygota</taxon>
        <taxon>Neoptera</taxon>
        <taxon>Paraneoptera</taxon>
        <taxon>Hemiptera</taxon>
        <taxon>Sternorrhyncha</taxon>
        <taxon>Aphidomorpha</taxon>
        <taxon>Aphidoidea</taxon>
        <taxon>Aphididae</taxon>
        <taxon>Lachninae</taxon>
        <taxon>Cinara</taxon>
    </lineage>
</organism>
<reference evidence="3 4" key="1">
    <citation type="submission" date="2019-08" db="EMBL/GenBank/DDBJ databases">
        <authorList>
            <person name="Alioto T."/>
            <person name="Alioto T."/>
            <person name="Gomez Garrido J."/>
        </authorList>
    </citation>
    <scope>NUCLEOTIDE SEQUENCE [LARGE SCALE GENOMIC DNA]</scope>
</reference>
<evidence type="ECO:0000313" key="3">
    <source>
        <dbReference type="EMBL" id="VVC28908.1"/>
    </source>
</evidence>
<feature type="coiled-coil region" evidence="1">
    <location>
        <begin position="230"/>
        <end position="289"/>
    </location>
</feature>
<feature type="region of interest" description="Disordered" evidence="2">
    <location>
        <begin position="452"/>
        <end position="513"/>
    </location>
</feature>
<sequence length="513" mass="59826">MMKSTKNTGSKGVELKSPCDKGNYNNQYKSRNEELPVKSKAKKSEKENRICSLKPSVVQKTKSQSKINKTALFRDNRNNTIHKISSNLIYTRRFSRYTDVQKRLKTNKFKSTNENIGKFDENSTNYKLYVNTNTNKKNKPLLKYSICVDLNEKRKTNKRTGLCSDLPGKGTYNHRFAYDQALKLHAQGVDVDVLYKVKNSLDSVYVVNGTFPIIKQENNMVELQKPDEPKKRKKKNKDEAALRLEEYNKNLELEEENRKRLLALEELKKEKLERQKQLKREELIRKQKIREAEREQLSKLLNIKSDENKAKKKLDTKLSKDNKRRAREEQMERDRLKYIDEENRKLMRQKMKQCLALKFQKNNVNITINKLDMNPVEAYDKCEAITDCDKLRAAEKWALQCNGNEHDISWLKTVTCRIDSLGGRVDKSYRNKWMRNALDLAVDDMAEKKPLSGGCTSLLQPGDKDQEDGVLSAAPRSPRQANRDVQHAQVAQVFRLSRDGRRGDNTPRHRQQP</sequence>
<evidence type="ECO:0000256" key="2">
    <source>
        <dbReference type="SAM" id="MobiDB-lite"/>
    </source>
</evidence>